<feature type="region of interest" description="Disordered" evidence="1">
    <location>
        <begin position="1"/>
        <end position="51"/>
    </location>
</feature>
<name>A0A199VTK6_ANACO</name>
<reference evidence="2 3" key="1">
    <citation type="journal article" date="2016" name="DNA Res.">
        <title>The draft genome of MD-2 pineapple using hybrid error correction of long reads.</title>
        <authorList>
            <person name="Redwan R.M."/>
            <person name="Saidin A."/>
            <person name="Kumar S.V."/>
        </authorList>
    </citation>
    <scope>NUCLEOTIDE SEQUENCE [LARGE SCALE GENOMIC DNA]</scope>
    <source>
        <strain evidence="3">cv. MD2</strain>
        <tissue evidence="2">Leaf</tissue>
    </source>
</reference>
<proteinExistence type="predicted"/>
<feature type="compositionally biased region" description="Low complexity" evidence="1">
    <location>
        <begin position="15"/>
        <end position="32"/>
    </location>
</feature>
<evidence type="ECO:0000313" key="3">
    <source>
        <dbReference type="Proteomes" id="UP000092600"/>
    </source>
</evidence>
<dbReference type="AlphaFoldDB" id="A0A199VTK6"/>
<protein>
    <submittedName>
        <fullName evidence="2">Uncharacterized protein</fullName>
    </submittedName>
</protein>
<comment type="caution">
    <text evidence="2">The sequence shown here is derived from an EMBL/GenBank/DDBJ whole genome shotgun (WGS) entry which is preliminary data.</text>
</comment>
<gene>
    <name evidence="2" type="ORF">ACMD2_20598</name>
</gene>
<evidence type="ECO:0000313" key="2">
    <source>
        <dbReference type="EMBL" id="OAY80256.1"/>
    </source>
</evidence>
<accession>A0A199VTK6</accession>
<organism evidence="2 3">
    <name type="scientific">Ananas comosus</name>
    <name type="common">Pineapple</name>
    <name type="synonym">Ananas ananas</name>
    <dbReference type="NCBI Taxonomy" id="4615"/>
    <lineage>
        <taxon>Eukaryota</taxon>
        <taxon>Viridiplantae</taxon>
        <taxon>Streptophyta</taxon>
        <taxon>Embryophyta</taxon>
        <taxon>Tracheophyta</taxon>
        <taxon>Spermatophyta</taxon>
        <taxon>Magnoliopsida</taxon>
        <taxon>Liliopsida</taxon>
        <taxon>Poales</taxon>
        <taxon>Bromeliaceae</taxon>
        <taxon>Bromelioideae</taxon>
        <taxon>Ananas</taxon>
    </lineage>
</organism>
<dbReference type="Proteomes" id="UP000092600">
    <property type="component" value="Unassembled WGS sequence"/>
</dbReference>
<sequence>MASMKANKPQVQSSQAQATKAPPPQVKAAAAKPTHKKVVQKPQETKLSPADLKPLPLASLSLWRNLEFTLHDRLHWTLPICQTQKEMADIQVE</sequence>
<evidence type="ECO:0000256" key="1">
    <source>
        <dbReference type="SAM" id="MobiDB-lite"/>
    </source>
</evidence>
<dbReference type="EMBL" id="LSRQ01000916">
    <property type="protein sequence ID" value="OAY80256.1"/>
    <property type="molecule type" value="Genomic_DNA"/>
</dbReference>